<evidence type="ECO:0000256" key="1">
    <source>
        <dbReference type="SAM" id="MobiDB-lite"/>
    </source>
</evidence>
<reference evidence="2 3" key="2">
    <citation type="submission" date="2018-11" db="EMBL/GenBank/DDBJ databases">
        <authorList>
            <consortium name="Pathogen Informatics"/>
        </authorList>
    </citation>
    <scope>NUCLEOTIDE SEQUENCE [LARGE SCALE GENOMIC DNA]</scope>
</reference>
<evidence type="ECO:0000313" key="3">
    <source>
        <dbReference type="Proteomes" id="UP000282613"/>
    </source>
</evidence>
<sequence>MVNLRLGILHFKASTAAQPSGMHHLVAAAVSTPSSSEGHISSHPSLENAQGNMRVPVHSENRTSVCSMKAFGSGVGASNLILDGPTLNHDCSEAVKELAQINIYSFISYIIQVEITEFHTFILAADDIQKDLEVEYEARLSSLAKIPTSRLGKANATTPDGDGLPSVFPPAFTVVLGGIPPNLAHRLFTSTNSSRIFSQSSGSLPVTPSAAAIIAAPPNPDCTGSLFFTSSNLTGENDAHCVDNARTSMVQPLTTNPHLVTVVAGEAALAEVDESSAAVAELTSEEATVSVGQNEAFEEDIDESIQISTS</sequence>
<evidence type="ECO:0000313" key="4">
    <source>
        <dbReference type="WBParaSite" id="TASK_0000778601-mRNA-1"/>
    </source>
</evidence>
<dbReference type="WBParaSite" id="TASK_0000778601-mRNA-1">
    <property type="protein sequence ID" value="TASK_0000778601-mRNA-1"/>
    <property type="gene ID" value="TASK_0000778601"/>
</dbReference>
<feature type="region of interest" description="Disordered" evidence="1">
    <location>
        <begin position="290"/>
        <end position="310"/>
    </location>
</feature>
<dbReference type="EMBL" id="UYRS01018675">
    <property type="protein sequence ID" value="VDK39010.1"/>
    <property type="molecule type" value="Genomic_DNA"/>
</dbReference>
<dbReference type="Proteomes" id="UP000282613">
    <property type="component" value="Unassembled WGS sequence"/>
</dbReference>
<name>A0A0R3WB11_TAEAS</name>
<dbReference type="OrthoDB" id="6251557at2759"/>
<accession>A0A0R3WB11</accession>
<organism evidence="4">
    <name type="scientific">Taenia asiatica</name>
    <name type="common">Asian tapeworm</name>
    <dbReference type="NCBI Taxonomy" id="60517"/>
    <lineage>
        <taxon>Eukaryota</taxon>
        <taxon>Metazoa</taxon>
        <taxon>Spiralia</taxon>
        <taxon>Lophotrochozoa</taxon>
        <taxon>Platyhelminthes</taxon>
        <taxon>Cestoda</taxon>
        <taxon>Eucestoda</taxon>
        <taxon>Cyclophyllidea</taxon>
        <taxon>Taeniidae</taxon>
        <taxon>Taenia</taxon>
    </lineage>
</organism>
<evidence type="ECO:0000313" key="2">
    <source>
        <dbReference type="EMBL" id="VDK39010.1"/>
    </source>
</evidence>
<gene>
    <name evidence="2" type="ORF">TASK_LOCUS7787</name>
</gene>
<dbReference type="AlphaFoldDB" id="A0A0R3WB11"/>
<reference evidence="4" key="1">
    <citation type="submission" date="2017-02" db="UniProtKB">
        <authorList>
            <consortium name="WormBaseParasite"/>
        </authorList>
    </citation>
    <scope>IDENTIFICATION</scope>
</reference>
<protein>
    <submittedName>
        <fullName evidence="4">RRM domain-containing protein</fullName>
    </submittedName>
</protein>
<proteinExistence type="predicted"/>
<keyword evidence="3" id="KW-1185">Reference proteome</keyword>